<dbReference type="InterPro" id="IPR036179">
    <property type="entry name" value="Ig-like_dom_sf"/>
</dbReference>
<proteinExistence type="predicted"/>
<keyword evidence="15" id="KW-1185">Reference proteome</keyword>
<dbReference type="FunFam" id="2.60.40.10:FF:000333">
    <property type="entry name" value="Down syndrome cell adhesion molecule"/>
    <property type="match status" value="1"/>
</dbReference>
<keyword evidence="6 11" id="KW-1133">Transmembrane helix</keyword>
<feature type="region of interest" description="Disordered" evidence="10">
    <location>
        <begin position="1661"/>
        <end position="1695"/>
    </location>
</feature>
<gene>
    <name evidence="14" type="ORF">GE061_001601</name>
</gene>
<dbReference type="SUPFAM" id="SSF49265">
    <property type="entry name" value="Fibronectin type III"/>
    <property type="match status" value="3"/>
</dbReference>
<evidence type="ECO:0000313" key="15">
    <source>
        <dbReference type="Proteomes" id="UP000466442"/>
    </source>
</evidence>
<evidence type="ECO:0000256" key="8">
    <source>
        <dbReference type="ARBA" id="ARBA00023157"/>
    </source>
</evidence>
<feature type="region of interest" description="Disordered" evidence="10">
    <location>
        <begin position="1549"/>
        <end position="1577"/>
    </location>
</feature>
<evidence type="ECO:0000256" key="11">
    <source>
        <dbReference type="SAM" id="Phobius"/>
    </source>
</evidence>
<name>A0A8S9Y7I8_APOLU</name>
<dbReference type="Proteomes" id="UP000466442">
    <property type="component" value="Linkage Group LG1"/>
</dbReference>
<dbReference type="PROSITE" id="PS50835">
    <property type="entry name" value="IG_LIKE"/>
    <property type="match status" value="9"/>
</dbReference>
<evidence type="ECO:0000259" key="13">
    <source>
        <dbReference type="PROSITE" id="PS50853"/>
    </source>
</evidence>
<keyword evidence="7 11" id="KW-0472">Membrane</keyword>
<evidence type="ECO:0008006" key="16">
    <source>
        <dbReference type="Google" id="ProtNLM"/>
    </source>
</evidence>
<protein>
    <recommendedName>
        <fullName evidence="16">Down syndrome cell adhesion molecule-like protein Dscam2</fullName>
    </recommendedName>
</protein>
<dbReference type="InterPro" id="IPR007110">
    <property type="entry name" value="Ig-like_dom"/>
</dbReference>
<dbReference type="SUPFAM" id="SSF48726">
    <property type="entry name" value="Immunoglobulin"/>
    <property type="match status" value="9"/>
</dbReference>
<dbReference type="InterPro" id="IPR050964">
    <property type="entry name" value="Striated_Muscle_Regulatory"/>
</dbReference>
<evidence type="ECO:0000256" key="5">
    <source>
        <dbReference type="ARBA" id="ARBA00022889"/>
    </source>
</evidence>
<sequence length="1775" mass="197127">MEGPQFLQEPPHWLDFTNSTGAIIDCKATGVPQPTISWLDAIDNRVTDIPGLREVLANGSLRLLPFGSMQSRNDIHSTTYRCLATNPVGSILSRECKLRPEMLSDYQSTVENEYTVEGNVGVLKCRIRGAPSRIRVVNWLRQDSVNAPRRVINVGPKYTMTRSGALHIAHTTLNDAQAIFYCQTVHPLTGQRKLSSAGKVFLAADAEKNSAPRIEHSTTNTYARVGEAADLICTAYGTPPPVYRWYKEVNSVLEEVRRGSLLIKSFDSILRFSRVQRQDSGHYVCVVNNALGEDRKKLTLVVHSPLSVTVRPHIQTVDGGNEAQLNCSVEGGNGGHNVGWLKNGQSIHDDPRYRLLKNSEVLLIQNVQKEDGGMYQCLARTSDETEQSTAQIRLGAMPPELKTTFIEQTIQPGSSVSLICQASGSPLPRISWYLDGSPIVPDESYMPFSYIDTTGDVISYLNITRTKVYHGGFYSCLAENSLGIVAHSESLNVFGPPTPRRPLNITAVYGGDKILQCPIAGYPVTTTSWLSRGETLSNKHQVYKNGSLLLRNLDDSEDGGEYTCTVRNQQGQVARNFVFLRIMHPPKIQEFHFPSNLQEGNRAHVSCTVISGDLPIEIIWLKDGHPMPHEPDVQEKNHQFVSGLLFSNLANRHSGHYTCVARNAAAQTNFTSRLIVKVAPSWRIEPKDTSVLYQHTILIHCQADGYPSPRITWSKSKGPLSTTSLPIEPGQPNLEFASNGTLVIHSATLQHKGHFTCEVDNGIGNPLRKTIFLMVNVPAYFLDNDYGSDSMMIHVSISEAPEAPKKVEVYDIGSRWVNVRWLAPESAGSPITHFVVQFREQHSETVWSNLTVTGTTFSARLGTLLPSVDYELHVLAVNKVGMGPRSAIITFKTQQEAPAFAPTGVVVEATEAETLLVKWKPVNDVTGEVKDVSGYQVTYKEMSSPHRSVKTVRGQFKHQTKISGLKQWTKYEITVRAFNHIGNGPESKVAVVTTLEGYPGAAPLNIRCEGMSARTLKVTWEPPPLKSHNGHLRGYNLLFKRIDNSRRKGIVGVEIKKTNNLEEFIHGLLPHTNYSIRIAAYTSAGDGIESDSHYCSTDEDVPGPPEQIKAMVTSSGSVLISWTHPMEPNGNIIKYNIYIQTNNDELITETLFGSKSLKYECRKLKEHQNYDFWVTASTKVGEGSKSQVVSAIPLARAPARIASFSSKIFSGEGSVLSLQCNAVGLPAPGKLWRDPEGHEFSEPKENFKDVGNSRKILSDNTLIINPVRPQHAGNYTCFANNVFGIDNIVYQVVVVSAPKSPEVAIMDITTKTIDIQWKVSAEDEPFLTEFLLHFRGPDEEWSRVSLDADQTHHRLKKLKCGTMYVIAIQGVNEVGKSDNSNMIEVRTKGGLPPGAPINDFLLVNSTSVTLFLDSWPINGCPILYFVISYKSAHQSYWTSISEKIPPSDDFQINELLPATRYTIHLTVVTDAGVYKHEYAFTTRNINGDIVPDDSSSNTSSSILSDNMVAPLASAMICATLVFGCLTLYVKRRYFCRSNSSSKALMELENKRNDHQQGSHAYSPSPGRKDQSSLSVNKGSDASEICTTFSADQMISETTFNGRGIQTFLSRESYPDRERNVELGNPQGGSTYDIYPYATFSLPGQAATHSLRLKTFSQHGCYSGVPPPKEPQLTSKHRSKATSKSPPDGLSLGTDYEDRRRYRDSLRLKIYEAVTDHSEFTRHHTNTEQKQHSIRKTTGNGRQEIERGEKLRVIMKELAKIFYMKNLMPKSIFIII</sequence>
<dbReference type="InterPro" id="IPR036116">
    <property type="entry name" value="FN3_sf"/>
</dbReference>
<dbReference type="FunFam" id="2.60.40.10:FF:000017">
    <property type="entry name" value="Down syndrome cell adhesion molecule b"/>
    <property type="match status" value="1"/>
</dbReference>
<dbReference type="GO" id="GO:0048812">
    <property type="term" value="P:neuron projection morphogenesis"/>
    <property type="evidence" value="ECO:0007669"/>
    <property type="project" value="UniProtKB-ARBA"/>
</dbReference>
<dbReference type="InterPro" id="IPR003598">
    <property type="entry name" value="Ig_sub2"/>
</dbReference>
<feature type="domain" description="Ig-like" evidence="12">
    <location>
        <begin position="305"/>
        <end position="393"/>
    </location>
</feature>
<comment type="caution">
    <text evidence="14">The sequence shown here is derived from an EMBL/GenBank/DDBJ whole genome shotgun (WGS) entry which is preliminary data.</text>
</comment>
<keyword evidence="4" id="KW-0677">Repeat</keyword>
<feature type="domain" description="Fibronectin type-III" evidence="13">
    <location>
        <begin position="1297"/>
        <end position="1390"/>
    </location>
</feature>
<feature type="domain" description="Ig-like" evidence="12">
    <location>
        <begin position="399"/>
        <end position="492"/>
    </location>
</feature>
<feature type="domain" description="Ig-like" evidence="12">
    <location>
        <begin position="100"/>
        <end position="195"/>
    </location>
</feature>
<feature type="domain" description="Ig-like" evidence="12">
    <location>
        <begin position="4"/>
        <end position="99"/>
    </location>
</feature>
<evidence type="ECO:0000256" key="2">
    <source>
        <dbReference type="ARBA" id="ARBA00022692"/>
    </source>
</evidence>
<dbReference type="Pfam" id="PF00041">
    <property type="entry name" value="fn3"/>
    <property type="match status" value="5"/>
</dbReference>
<reference evidence="14" key="1">
    <citation type="journal article" date="2021" name="Mol. Ecol. Resour.">
        <title>Apolygus lucorum genome provides insights into omnivorousness and mesophyll feeding.</title>
        <authorList>
            <person name="Liu Y."/>
            <person name="Liu H."/>
            <person name="Wang H."/>
            <person name="Huang T."/>
            <person name="Liu B."/>
            <person name="Yang B."/>
            <person name="Yin L."/>
            <person name="Li B."/>
            <person name="Zhang Y."/>
            <person name="Zhang S."/>
            <person name="Jiang F."/>
            <person name="Zhang X."/>
            <person name="Ren Y."/>
            <person name="Wang B."/>
            <person name="Wang S."/>
            <person name="Lu Y."/>
            <person name="Wu K."/>
            <person name="Fan W."/>
            <person name="Wang G."/>
        </authorList>
    </citation>
    <scope>NUCLEOTIDE SEQUENCE</scope>
    <source>
        <strain evidence="14">12Hb</strain>
    </source>
</reference>
<feature type="transmembrane region" description="Helical" evidence="11">
    <location>
        <begin position="1507"/>
        <end position="1529"/>
    </location>
</feature>
<dbReference type="SMART" id="SM00060">
    <property type="entry name" value="FN3"/>
    <property type="match status" value="6"/>
</dbReference>
<dbReference type="GO" id="GO:0007155">
    <property type="term" value="P:cell adhesion"/>
    <property type="evidence" value="ECO:0007669"/>
    <property type="project" value="UniProtKB-KW"/>
</dbReference>
<evidence type="ECO:0000256" key="4">
    <source>
        <dbReference type="ARBA" id="ARBA00022737"/>
    </source>
</evidence>
<keyword evidence="5" id="KW-0130">Cell adhesion</keyword>
<dbReference type="Gene3D" id="2.60.40.10">
    <property type="entry name" value="Immunoglobulins"/>
    <property type="match status" value="15"/>
</dbReference>
<dbReference type="CDD" id="cd00063">
    <property type="entry name" value="FN3"/>
    <property type="match status" value="6"/>
</dbReference>
<evidence type="ECO:0000256" key="10">
    <source>
        <dbReference type="SAM" id="MobiDB-lite"/>
    </source>
</evidence>
<feature type="domain" description="Ig-like" evidence="12">
    <location>
        <begin position="1198"/>
        <end position="1295"/>
    </location>
</feature>
<dbReference type="PANTHER" id="PTHR13817:SF166">
    <property type="entry name" value="NEURONAL IGCAM-RELATED"/>
    <property type="match status" value="1"/>
</dbReference>
<dbReference type="EMBL" id="WIXP02000001">
    <property type="protein sequence ID" value="KAF6217247.1"/>
    <property type="molecule type" value="Genomic_DNA"/>
</dbReference>
<dbReference type="FunFam" id="2.60.40.10:FF:000360">
    <property type="entry name" value="Sidekick cell adhesion molecule 2"/>
    <property type="match status" value="1"/>
</dbReference>
<dbReference type="GO" id="GO:0016020">
    <property type="term" value="C:membrane"/>
    <property type="evidence" value="ECO:0007669"/>
    <property type="project" value="UniProtKB-SubCell"/>
</dbReference>
<feature type="domain" description="Ig-like" evidence="12">
    <location>
        <begin position="680"/>
        <end position="772"/>
    </location>
</feature>
<dbReference type="OrthoDB" id="5969272at2759"/>
<comment type="subcellular location">
    <subcellularLocation>
        <location evidence="1">Membrane</location>
        <topology evidence="1">Single-pass type I membrane protein</topology>
    </subcellularLocation>
</comment>
<organism evidence="14 15">
    <name type="scientific">Apolygus lucorum</name>
    <name type="common">Small green plant bug</name>
    <name type="synonym">Lygocoris lucorum</name>
    <dbReference type="NCBI Taxonomy" id="248454"/>
    <lineage>
        <taxon>Eukaryota</taxon>
        <taxon>Metazoa</taxon>
        <taxon>Ecdysozoa</taxon>
        <taxon>Arthropoda</taxon>
        <taxon>Hexapoda</taxon>
        <taxon>Insecta</taxon>
        <taxon>Pterygota</taxon>
        <taxon>Neoptera</taxon>
        <taxon>Paraneoptera</taxon>
        <taxon>Hemiptera</taxon>
        <taxon>Heteroptera</taxon>
        <taxon>Panheteroptera</taxon>
        <taxon>Cimicomorpha</taxon>
        <taxon>Miridae</taxon>
        <taxon>Mirini</taxon>
        <taxon>Apolygus</taxon>
    </lineage>
</organism>
<keyword evidence="8" id="KW-1015">Disulfide bond</keyword>
<dbReference type="SMART" id="SM00409">
    <property type="entry name" value="IG"/>
    <property type="match status" value="9"/>
</dbReference>
<dbReference type="FunFam" id="2.60.40.10:FF:000104">
    <property type="entry name" value="Down syndrome cell adhesion molecule b"/>
    <property type="match status" value="1"/>
</dbReference>
<feature type="domain" description="Fibronectin type-III" evidence="13">
    <location>
        <begin position="1392"/>
        <end position="1485"/>
    </location>
</feature>
<evidence type="ECO:0000259" key="12">
    <source>
        <dbReference type="PROSITE" id="PS50835"/>
    </source>
</evidence>
<feature type="domain" description="Ig-like" evidence="12">
    <location>
        <begin position="496"/>
        <end position="574"/>
    </location>
</feature>
<feature type="domain" description="Fibronectin type-III" evidence="13">
    <location>
        <begin position="1002"/>
        <end position="1100"/>
    </location>
</feature>
<evidence type="ECO:0000256" key="6">
    <source>
        <dbReference type="ARBA" id="ARBA00022989"/>
    </source>
</evidence>
<dbReference type="InterPro" id="IPR013783">
    <property type="entry name" value="Ig-like_fold"/>
</dbReference>
<keyword evidence="3" id="KW-0732">Signal</keyword>
<dbReference type="InterPro" id="IPR003961">
    <property type="entry name" value="FN3_dom"/>
</dbReference>
<dbReference type="InterPro" id="IPR003599">
    <property type="entry name" value="Ig_sub"/>
</dbReference>
<dbReference type="CDD" id="cd00096">
    <property type="entry name" value="Ig"/>
    <property type="match status" value="2"/>
</dbReference>
<dbReference type="Pfam" id="PF25059">
    <property type="entry name" value="FN3_DSCAM-DSCAML_C"/>
    <property type="match status" value="1"/>
</dbReference>
<dbReference type="Pfam" id="PF07679">
    <property type="entry name" value="I-set"/>
    <property type="match status" value="3"/>
</dbReference>
<keyword evidence="9" id="KW-0393">Immunoglobulin domain</keyword>
<dbReference type="SMART" id="SM00408">
    <property type="entry name" value="IGc2"/>
    <property type="match status" value="8"/>
</dbReference>
<dbReference type="InterPro" id="IPR056754">
    <property type="entry name" value="DSCAM/DSCAML_C"/>
</dbReference>
<evidence type="ECO:0000256" key="9">
    <source>
        <dbReference type="ARBA" id="ARBA00023319"/>
    </source>
</evidence>
<evidence type="ECO:0000313" key="14">
    <source>
        <dbReference type="EMBL" id="KAF6217247.1"/>
    </source>
</evidence>
<accession>A0A8S9Y7I8</accession>
<feature type="domain" description="Ig-like" evidence="12">
    <location>
        <begin position="212"/>
        <end position="299"/>
    </location>
</feature>
<feature type="domain" description="Ig-like" evidence="12">
    <location>
        <begin position="586"/>
        <end position="671"/>
    </location>
</feature>
<feature type="compositionally biased region" description="Basic and acidic residues" evidence="10">
    <location>
        <begin position="1718"/>
        <end position="1730"/>
    </location>
</feature>
<evidence type="ECO:0000256" key="3">
    <source>
        <dbReference type="ARBA" id="ARBA00022729"/>
    </source>
</evidence>
<feature type="domain" description="Fibronectin type-III" evidence="13">
    <location>
        <begin position="803"/>
        <end position="896"/>
    </location>
</feature>
<dbReference type="Pfam" id="PF13927">
    <property type="entry name" value="Ig_3"/>
    <property type="match status" value="4"/>
</dbReference>
<dbReference type="PANTHER" id="PTHR13817">
    <property type="entry name" value="TITIN"/>
    <property type="match status" value="1"/>
</dbReference>
<evidence type="ECO:0000256" key="7">
    <source>
        <dbReference type="ARBA" id="ARBA00023136"/>
    </source>
</evidence>
<dbReference type="InterPro" id="IPR013098">
    <property type="entry name" value="Ig_I-set"/>
</dbReference>
<feature type="region of interest" description="Disordered" evidence="10">
    <location>
        <begin position="1718"/>
        <end position="1741"/>
    </location>
</feature>
<feature type="domain" description="Fibronectin type-III" evidence="13">
    <location>
        <begin position="901"/>
        <end position="997"/>
    </location>
</feature>
<dbReference type="PROSITE" id="PS50853">
    <property type="entry name" value="FN3"/>
    <property type="match status" value="6"/>
</dbReference>
<feature type="domain" description="Fibronectin type-III" evidence="13">
    <location>
        <begin position="1104"/>
        <end position="1197"/>
    </location>
</feature>
<keyword evidence="2 11" id="KW-0812">Transmembrane</keyword>
<evidence type="ECO:0000256" key="1">
    <source>
        <dbReference type="ARBA" id="ARBA00004479"/>
    </source>
</evidence>
<dbReference type="FunFam" id="2.60.40.10:FF:000028">
    <property type="entry name" value="Neuronal cell adhesion molecule"/>
    <property type="match status" value="1"/>
</dbReference>